<dbReference type="PANTHER" id="PTHR35869:SF1">
    <property type="entry name" value="OUTER-MEMBRANE LIPOPROTEIN CARRIER PROTEIN"/>
    <property type="match status" value="1"/>
</dbReference>
<dbReference type="STRING" id="1437059.A6A05_13410"/>
<dbReference type="AlphaFoldDB" id="A0A178MNA7"/>
<proteinExistence type="predicted"/>
<dbReference type="PANTHER" id="PTHR35869">
    <property type="entry name" value="OUTER-MEMBRANE LIPOPROTEIN CARRIER PROTEIN"/>
    <property type="match status" value="1"/>
</dbReference>
<keyword evidence="1" id="KW-0732">Signal</keyword>
<name>A0A178MNA7_9PROT</name>
<evidence type="ECO:0008006" key="4">
    <source>
        <dbReference type="Google" id="ProtNLM"/>
    </source>
</evidence>
<dbReference type="InterPro" id="IPR004564">
    <property type="entry name" value="OM_lipoprot_carrier_LolA-like"/>
</dbReference>
<dbReference type="InterPro" id="IPR029046">
    <property type="entry name" value="LolA/LolB/LppX"/>
</dbReference>
<dbReference type="Gene3D" id="2.50.20.10">
    <property type="entry name" value="Lipoprotein localisation LolA/LolB/LppX"/>
    <property type="match status" value="1"/>
</dbReference>
<dbReference type="OrthoDB" id="9800501at2"/>
<reference evidence="2 3" key="1">
    <citation type="submission" date="2016-04" db="EMBL/GenBank/DDBJ databases">
        <title>Draft genome sequence of freshwater magnetotactic bacteria Magnetospirillum marisnigri SP-1 and Magnetospirillum moscoviense BB-1.</title>
        <authorList>
            <person name="Koziaeva V."/>
            <person name="Dziuba M.V."/>
            <person name="Ivanov T.M."/>
            <person name="Kuznetsov B."/>
            <person name="Grouzdev D.S."/>
        </authorList>
    </citation>
    <scope>NUCLEOTIDE SEQUENCE [LARGE SCALE GENOMIC DNA]</scope>
    <source>
        <strain evidence="2 3">BB-1</strain>
    </source>
</reference>
<dbReference type="Pfam" id="PF03548">
    <property type="entry name" value="LolA"/>
    <property type="match status" value="1"/>
</dbReference>
<organism evidence="2 3">
    <name type="scientific">Magnetospirillum moscoviense</name>
    <dbReference type="NCBI Taxonomy" id="1437059"/>
    <lineage>
        <taxon>Bacteria</taxon>
        <taxon>Pseudomonadati</taxon>
        <taxon>Pseudomonadota</taxon>
        <taxon>Alphaproteobacteria</taxon>
        <taxon>Rhodospirillales</taxon>
        <taxon>Rhodospirillaceae</taxon>
        <taxon>Magnetospirillum</taxon>
    </lineage>
</organism>
<evidence type="ECO:0000313" key="2">
    <source>
        <dbReference type="EMBL" id="OAN49588.1"/>
    </source>
</evidence>
<dbReference type="Proteomes" id="UP000078543">
    <property type="component" value="Unassembled WGS sequence"/>
</dbReference>
<protein>
    <recommendedName>
        <fullName evidence="4">Cell envelope biogenesis protein LolA</fullName>
    </recommendedName>
</protein>
<keyword evidence="3" id="KW-1185">Reference proteome</keyword>
<evidence type="ECO:0000313" key="3">
    <source>
        <dbReference type="Proteomes" id="UP000078543"/>
    </source>
</evidence>
<accession>A0A178MNA7</accession>
<gene>
    <name evidence="2" type="ORF">A6A05_13410</name>
</gene>
<dbReference type="CDD" id="cd16325">
    <property type="entry name" value="LolA"/>
    <property type="match status" value="1"/>
</dbReference>
<dbReference type="SUPFAM" id="SSF89392">
    <property type="entry name" value="Prokaryotic lipoproteins and lipoprotein localization factors"/>
    <property type="match status" value="1"/>
</dbReference>
<dbReference type="EMBL" id="LWQU01000146">
    <property type="protein sequence ID" value="OAN49588.1"/>
    <property type="molecule type" value="Genomic_DNA"/>
</dbReference>
<sequence length="193" mass="21246">MAAPRKALSAQDKADVERAEEYLNSFTTLRARFLQTAPNGSQAEGTAYFSRPGRMRLQYDPPSPMLVVADGTFLIVHDKELDAPSYIPLDSTPAGILVRKNVHLDGKDVAVTKVGRAPGILTVSMVQADDPGQGELTLVFTERPFALKQWRVLDPQGNVTQVSLFDTQTGLSFDPKLFEFKDPNTTKPKLREG</sequence>
<evidence type="ECO:0000256" key="1">
    <source>
        <dbReference type="ARBA" id="ARBA00022729"/>
    </source>
</evidence>
<comment type="caution">
    <text evidence="2">The sequence shown here is derived from an EMBL/GenBank/DDBJ whole genome shotgun (WGS) entry which is preliminary data.</text>
</comment>